<dbReference type="KEGG" id="bfc:BacF7301_08370"/>
<gene>
    <name evidence="2" type="ORF">BacF7301_08370</name>
</gene>
<dbReference type="PROSITE" id="PS51257">
    <property type="entry name" value="PROKAR_LIPOPROTEIN"/>
    <property type="match status" value="1"/>
</dbReference>
<name>A0A6H0KL44_9BACE</name>
<dbReference type="CDD" id="cd13120">
    <property type="entry name" value="BF2867_like_N"/>
    <property type="match status" value="1"/>
</dbReference>
<evidence type="ECO:0000313" key="2">
    <source>
        <dbReference type="EMBL" id="QIU94164.1"/>
    </source>
</evidence>
<dbReference type="Proteomes" id="UP000501780">
    <property type="component" value="Chromosome"/>
</dbReference>
<accession>A0A6H0KL44</accession>
<dbReference type="AlphaFoldDB" id="A0A6H0KL44"/>
<protein>
    <submittedName>
        <fullName evidence="2">Fimbrillin family protein</fullName>
    </submittedName>
</protein>
<dbReference type="InterPro" id="IPR042278">
    <property type="entry name" value="Mfa-like_1_N"/>
</dbReference>
<dbReference type="InterPro" id="IPR025049">
    <property type="entry name" value="Mfa-like_1"/>
</dbReference>
<proteinExistence type="predicted"/>
<dbReference type="EMBL" id="CP050831">
    <property type="protein sequence ID" value="QIU94164.1"/>
    <property type="molecule type" value="Genomic_DNA"/>
</dbReference>
<dbReference type="RefSeq" id="WP_167961912.1">
    <property type="nucleotide sequence ID" value="NZ_CP050831.1"/>
</dbReference>
<dbReference type="Pfam" id="PF13149">
    <property type="entry name" value="Mfa_like_1"/>
    <property type="match status" value="1"/>
</dbReference>
<keyword evidence="1" id="KW-0732">Signal</keyword>
<evidence type="ECO:0000313" key="3">
    <source>
        <dbReference type="Proteomes" id="UP000501780"/>
    </source>
</evidence>
<reference evidence="2 3" key="1">
    <citation type="submission" date="2020-03" db="EMBL/GenBank/DDBJ databases">
        <title>Genomic analysis of Bacteroides faecium CBA7301.</title>
        <authorList>
            <person name="Kim J."/>
            <person name="Roh S.W."/>
        </authorList>
    </citation>
    <scope>NUCLEOTIDE SEQUENCE [LARGE SCALE GENOMIC DNA]</scope>
    <source>
        <strain evidence="2 3">CBA7301</strain>
    </source>
</reference>
<dbReference type="Gene3D" id="2.60.40.2620">
    <property type="entry name" value="Fimbrillin-like"/>
    <property type="match status" value="1"/>
</dbReference>
<keyword evidence="3" id="KW-1185">Reference proteome</keyword>
<dbReference type="Gene3D" id="2.60.40.2630">
    <property type="match status" value="1"/>
</dbReference>
<feature type="chain" id="PRO_5026045790" evidence="1">
    <location>
        <begin position="21"/>
        <end position="293"/>
    </location>
</feature>
<organism evidence="2 3">
    <name type="scientific">Bacteroides faecium</name>
    <dbReference type="NCBI Taxonomy" id="2715212"/>
    <lineage>
        <taxon>Bacteria</taxon>
        <taxon>Pseudomonadati</taxon>
        <taxon>Bacteroidota</taxon>
        <taxon>Bacteroidia</taxon>
        <taxon>Bacteroidales</taxon>
        <taxon>Bacteroidaceae</taxon>
        <taxon>Bacteroides</taxon>
    </lineage>
</organism>
<evidence type="ECO:0000256" key="1">
    <source>
        <dbReference type="SAM" id="SignalP"/>
    </source>
</evidence>
<feature type="signal peptide" evidence="1">
    <location>
        <begin position="1"/>
        <end position="20"/>
    </location>
</feature>
<sequence length="293" mass="33311">MLRRIIYALIPAVISLFLFASCSKDDMPGTEPEQTIPPQKIHFNMAYATPDNGAIGTRVAVSTDGNYTNTWQEGDKVGVMIIDDKKGYSPINRNLAQNMPMTYKGGRWEYTLPDICTYYPKDGTLSFIAYFPYIEEFFNFSDVVVSITSLEDSKYLHFLHAKKMRVSNTSEPVTLEFSPLQACIELSVKGGNDRVITELHGCDIDFEFYVETGMVKGLDVIKSLKLSRVEQPGDADYTTRYTYRAFIIPQTIAAGTELFRFKDGEKQWTYRTTEEIKLEAGQVKPFEITLRPK</sequence>